<dbReference type="Proteomes" id="UP000807371">
    <property type="component" value="Unassembled WGS sequence"/>
</dbReference>
<accession>A0ABS0NTY8</accession>
<proteinExistence type="predicted"/>
<dbReference type="EMBL" id="JACYXC010000002">
    <property type="protein sequence ID" value="MBH5338661.1"/>
    <property type="molecule type" value="Genomic_DNA"/>
</dbReference>
<organism evidence="2 3">
    <name type="scientific">Streptomyces pactum</name>
    <dbReference type="NCBI Taxonomy" id="68249"/>
    <lineage>
        <taxon>Bacteria</taxon>
        <taxon>Bacillati</taxon>
        <taxon>Actinomycetota</taxon>
        <taxon>Actinomycetes</taxon>
        <taxon>Kitasatosporales</taxon>
        <taxon>Streptomycetaceae</taxon>
        <taxon>Streptomyces</taxon>
    </lineage>
</organism>
<comment type="caution">
    <text evidence="2">The sequence shown here is derived from an EMBL/GenBank/DDBJ whole genome shotgun (WGS) entry which is preliminary data.</text>
</comment>
<evidence type="ECO:0000313" key="3">
    <source>
        <dbReference type="Proteomes" id="UP000807371"/>
    </source>
</evidence>
<keyword evidence="3" id="KW-1185">Reference proteome</keyword>
<protein>
    <submittedName>
        <fullName evidence="2">Uncharacterized protein</fullName>
    </submittedName>
</protein>
<dbReference type="RefSeq" id="WP_197992451.1">
    <property type="nucleotide sequence ID" value="NZ_JACYXC010000002.1"/>
</dbReference>
<feature type="region of interest" description="Disordered" evidence="1">
    <location>
        <begin position="1"/>
        <end position="52"/>
    </location>
</feature>
<evidence type="ECO:0000313" key="2">
    <source>
        <dbReference type="EMBL" id="MBH5338661.1"/>
    </source>
</evidence>
<name>A0ABS0NTY8_9ACTN</name>
<sequence length="52" mass="5923">MWEQTPSQAEGERDEDEQDVTGTGRRLPGTERHPDVPRTTPSQAEGERDEEE</sequence>
<evidence type="ECO:0000256" key="1">
    <source>
        <dbReference type="SAM" id="MobiDB-lite"/>
    </source>
</evidence>
<reference evidence="2 3" key="1">
    <citation type="submission" date="2020-09" db="EMBL/GenBank/DDBJ databases">
        <title>Biosynthesis of the nuclear factor of activated T cells inhibitor NFAT-133 and its congeners in Streptomyces pactum.</title>
        <authorList>
            <person name="Zhou W."/>
            <person name="Posri P."/>
            <person name="Abugrain M.E."/>
            <person name="Weisberg A.J."/>
            <person name="Chang J.H."/>
            <person name="Mahmud T."/>
        </authorList>
    </citation>
    <scope>NUCLEOTIDE SEQUENCE [LARGE SCALE GENOMIC DNA]</scope>
    <source>
        <strain evidence="2 3">ATCC 27456</strain>
    </source>
</reference>
<gene>
    <name evidence="2" type="ORF">IHE55_29310</name>
</gene>